<evidence type="ECO:0000256" key="1">
    <source>
        <dbReference type="SAM" id="MobiDB-lite"/>
    </source>
</evidence>
<dbReference type="PANTHER" id="PTHR34759">
    <property type="entry name" value="SPERMATOGENESIS-ASSOCIATED PROTEIN 48"/>
    <property type="match status" value="1"/>
</dbReference>
<feature type="compositionally biased region" description="Polar residues" evidence="1">
    <location>
        <begin position="305"/>
        <end position="317"/>
    </location>
</feature>
<gene>
    <name evidence="2" type="ORF">KC01_LOCUS6494</name>
</gene>
<evidence type="ECO:0000313" key="2">
    <source>
        <dbReference type="EMBL" id="CAL1574812.1"/>
    </source>
</evidence>
<reference evidence="2 3" key="1">
    <citation type="submission" date="2024-04" db="EMBL/GenBank/DDBJ databases">
        <authorList>
            <person name="Waldvogel A.-M."/>
            <person name="Schoenle A."/>
        </authorList>
    </citation>
    <scope>NUCLEOTIDE SEQUENCE [LARGE SCALE GENOMIC DNA]</scope>
</reference>
<feature type="region of interest" description="Disordered" evidence="1">
    <location>
        <begin position="233"/>
        <end position="256"/>
    </location>
</feature>
<sequence>MAAAADPCRALSSDLSVISRLLHRSQQGRSRDRPSVLPVRAPQRCDVSLLDPCCGHLSPGSDLKLRPFIALPHVTSDLWVPPGLRQRGRTALPRTVSLSLDTAPEKSWNSRREHHAALRARVYADPDADPPRHVAQALSSGVSLRAEPQPQICEEEVDRRGRERLLTVKWGLKEDKEPSSAEWVSAAIRHFTYTSATQRSYEEVNWDGKLPRRLKAPESTLEMAADAVRVPSTRRYHERPQRWQSEGAEWDQRQLRSQEDVRKPISFCSGCPRSGQIPNYTGVVGSTRPQDIDDADRGFSPLTMRRSQQPPYTPTAR</sequence>
<accession>A0AAV2JGI4</accession>
<dbReference type="EMBL" id="OZ035834">
    <property type="protein sequence ID" value="CAL1574812.1"/>
    <property type="molecule type" value="Genomic_DNA"/>
</dbReference>
<dbReference type="Pfam" id="PF15073">
    <property type="entry name" value="SPATA48"/>
    <property type="match status" value="1"/>
</dbReference>
<keyword evidence="3" id="KW-1185">Reference proteome</keyword>
<proteinExistence type="predicted"/>
<organism evidence="2 3">
    <name type="scientific">Knipowitschia caucasica</name>
    <name type="common">Caucasian dwarf goby</name>
    <name type="synonym">Pomatoschistus caucasicus</name>
    <dbReference type="NCBI Taxonomy" id="637954"/>
    <lineage>
        <taxon>Eukaryota</taxon>
        <taxon>Metazoa</taxon>
        <taxon>Chordata</taxon>
        <taxon>Craniata</taxon>
        <taxon>Vertebrata</taxon>
        <taxon>Euteleostomi</taxon>
        <taxon>Actinopterygii</taxon>
        <taxon>Neopterygii</taxon>
        <taxon>Teleostei</taxon>
        <taxon>Neoteleostei</taxon>
        <taxon>Acanthomorphata</taxon>
        <taxon>Gobiaria</taxon>
        <taxon>Gobiiformes</taxon>
        <taxon>Gobioidei</taxon>
        <taxon>Gobiidae</taxon>
        <taxon>Gobiinae</taxon>
        <taxon>Knipowitschia</taxon>
    </lineage>
</organism>
<dbReference type="Proteomes" id="UP001497482">
    <property type="component" value="Chromosome 12"/>
</dbReference>
<dbReference type="AlphaFoldDB" id="A0AAV2JGI4"/>
<dbReference type="PANTHER" id="PTHR34759:SF1">
    <property type="entry name" value="SPERMATOGENESIS-ASSOCIATED PROTEIN 48"/>
    <property type="match status" value="1"/>
</dbReference>
<name>A0AAV2JGI4_KNICA</name>
<dbReference type="InterPro" id="IPR027867">
    <property type="entry name" value="SPATA48"/>
</dbReference>
<feature type="region of interest" description="Disordered" evidence="1">
    <location>
        <begin position="279"/>
        <end position="317"/>
    </location>
</feature>
<evidence type="ECO:0000313" key="3">
    <source>
        <dbReference type="Proteomes" id="UP001497482"/>
    </source>
</evidence>
<protein>
    <submittedName>
        <fullName evidence="2">Uncharacterized protein</fullName>
    </submittedName>
</protein>